<dbReference type="InterPro" id="IPR001182">
    <property type="entry name" value="FtsW/RodA"/>
</dbReference>
<keyword evidence="5" id="KW-0133">Cell shape</keyword>
<evidence type="ECO:0000313" key="18">
    <source>
        <dbReference type="EMBL" id="MDF0478666.1"/>
    </source>
</evidence>
<feature type="transmembrane region" description="Helical" evidence="17">
    <location>
        <begin position="81"/>
        <end position="99"/>
    </location>
</feature>
<feature type="transmembrane region" description="Helical" evidence="17">
    <location>
        <begin position="198"/>
        <end position="217"/>
    </location>
</feature>
<evidence type="ECO:0000256" key="9">
    <source>
        <dbReference type="ARBA" id="ARBA00032370"/>
    </source>
</evidence>
<dbReference type="EMBL" id="JAPDSH010000001">
    <property type="protein sequence ID" value="MDF0478666.1"/>
    <property type="molecule type" value="Genomic_DNA"/>
</dbReference>
<evidence type="ECO:0000256" key="12">
    <source>
        <dbReference type="ARBA" id="ARBA00041185"/>
    </source>
</evidence>
<evidence type="ECO:0000256" key="7">
    <source>
        <dbReference type="ARBA" id="ARBA00022989"/>
    </source>
</evidence>
<evidence type="ECO:0000256" key="17">
    <source>
        <dbReference type="SAM" id="Phobius"/>
    </source>
</evidence>
<dbReference type="PROSITE" id="PS00428">
    <property type="entry name" value="FTSW_RODA_SPOVE"/>
    <property type="match status" value="1"/>
</dbReference>
<evidence type="ECO:0000313" key="19">
    <source>
        <dbReference type="Proteomes" id="UP001147148"/>
    </source>
</evidence>
<dbReference type="EC" id="2.4.99.28" evidence="14"/>
<feature type="transmembrane region" description="Helical" evidence="17">
    <location>
        <begin position="150"/>
        <end position="168"/>
    </location>
</feature>
<gene>
    <name evidence="18" type="ORF">OL233_00065</name>
</gene>
<feature type="transmembrane region" description="Helical" evidence="17">
    <location>
        <begin position="9"/>
        <end position="31"/>
    </location>
</feature>
<dbReference type="Proteomes" id="UP001147148">
    <property type="component" value="Unassembled WGS sequence"/>
</dbReference>
<keyword evidence="8 17" id="KW-0472">Membrane</keyword>
<protein>
    <recommendedName>
        <fullName evidence="12">Probable peptidoglycan glycosyltransferase FtsW</fullName>
        <ecNumber evidence="14">2.4.99.28</ecNumber>
    </recommendedName>
    <alternativeName>
        <fullName evidence="13">Cell division protein FtsW</fullName>
    </alternativeName>
    <alternativeName>
        <fullName evidence="10">Cell wall polymerase</fullName>
    </alternativeName>
    <alternativeName>
        <fullName evidence="9">Peptidoglycan polymerase</fullName>
    </alternativeName>
</protein>
<dbReference type="InterPro" id="IPR018365">
    <property type="entry name" value="Cell_cycle_FtsW-rel_CS"/>
</dbReference>
<comment type="function">
    <text evidence="16">Peptidoglycan polymerase that is essential for cell division.</text>
</comment>
<evidence type="ECO:0000256" key="15">
    <source>
        <dbReference type="ARBA" id="ARBA00049902"/>
    </source>
</evidence>
<evidence type="ECO:0000256" key="11">
    <source>
        <dbReference type="ARBA" id="ARBA00038053"/>
    </source>
</evidence>
<reference evidence="18" key="1">
    <citation type="submission" date="2022-10" db="EMBL/GenBank/DDBJ databases">
        <title>Vagococcus sp. isolated from poultry meat.</title>
        <authorList>
            <person name="Johansson P."/>
            <person name="Bjorkroth J."/>
        </authorList>
    </citation>
    <scope>NUCLEOTIDE SEQUENCE</scope>
    <source>
        <strain evidence="18">PNs007</strain>
    </source>
</reference>
<evidence type="ECO:0000256" key="3">
    <source>
        <dbReference type="ARBA" id="ARBA00022679"/>
    </source>
</evidence>
<evidence type="ECO:0000256" key="2">
    <source>
        <dbReference type="ARBA" id="ARBA00022676"/>
    </source>
</evidence>
<keyword evidence="6" id="KW-0573">Peptidoglycan synthesis</keyword>
<evidence type="ECO:0000256" key="6">
    <source>
        <dbReference type="ARBA" id="ARBA00022984"/>
    </source>
</evidence>
<dbReference type="PANTHER" id="PTHR30474">
    <property type="entry name" value="CELL CYCLE PROTEIN"/>
    <property type="match status" value="1"/>
</dbReference>
<sequence length="407" mass="44781">MGKKVKKTIFLDYSILIPYLVLSVVGIIMSYSASSYRLMNQKIPAPPWQDSVKQTAFFLAGLVVITIIYKIKTEVLQNKHFIMFGISSITIMLLLTRFTPLGQEINGARGWLKLGPLTIQPTEFLKIVVVWYLAYIFSKREDTIAYDFKGSAMKPLALVGVLIGLVLIQPDTGGAAILVLITAILVFASGISYIYSLAVGVIGVVGSLVVVQLLSWIPKSWYPTSFVHVYGRFQSFKDPFVDAYGDGHQMVNSYYAIYRGGWFGQGLGNSVQKKGFLPEAHSDFMFSIIIEELGLVVAIILLLLLLFLTLRIILVGVKATTSFNSLMCIGIGGMLLIQTFVNVGGITGIIPLTGVTFPFLSQGGSSLLTLSIAIGFALNIRADERRKLEFRKEQHPNGNVVNFSRTV</sequence>
<evidence type="ECO:0000256" key="5">
    <source>
        <dbReference type="ARBA" id="ARBA00022960"/>
    </source>
</evidence>
<comment type="similarity">
    <text evidence="11">Belongs to the SEDS family. FtsW subfamily.</text>
</comment>
<accession>A0ABT5WY32</accession>
<feature type="transmembrane region" description="Helical" evidence="17">
    <location>
        <begin position="293"/>
        <end position="314"/>
    </location>
</feature>
<comment type="catalytic activity">
    <reaction evidence="15">
        <text>[GlcNAc-(1-&gt;4)-Mur2Ac(oyl-L-Ala-gamma-D-Glu-L-Lys-D-Ala-D-Ala)](n)-di-trans,octa-cis-undecaprenyl diphosphate + beta-D-GlcNAc-(1-&gt;4)-Mur2Ac(oyl-L-Ala-gamma-D-Glu-L-Lys-D-Ala-D-Ala)-di-trans,octa-cis-undecaprenyl diphosphate = [GlcNAc-(1-&gt;4)-Mur2Ac(oyl-L-Ala-gamma-D-Glu-L-Lys-D-Ala-D-Ala)](n+1)-di-trans,octa-cis-undecaprenyl diphosphate + di-trans,octa-cis-undecaprenyl diphosphate + H(+)</text>
        <dbReference type="Rhea" id="RHEA:23708"/>
        <dbReference type="Rhea" id="RHEA-COMP:9602"/>
        <dbReference type="Rhea" id="RHEA-COMP:9603"/>
        <dbReference type="ChEBI" id="CHEBI:15378"/>
        <dbReference type="ChEBI" id="CHEBI:58405"/>
        <dbReference type="ChEBI" id="CHEBI:60033"/>
        <dbReference type="ChEBI" id="CHEBI:78435"/>
        <dbReference type="EC" id="2.4.99.28"/>
    </reaction>
</comment>
<dbReference type="PANTHER" id="PTHR30474:SF2">
    <property type="entry name" value="PEPTIDOGLYCAN GLYCOSYLTRANSFERASE FTSW-RELATED"/>
    <property type="match status" value="1"/>
</dbReference>
<evidence type="ECO:0000256" key="8">
    <source>
        <dbReference type="ARBA" id="ARBA00023136"/>
    </source>
</evidence>
<keyword evidence="3" id="KW-0808">Transferase</keyword>
<feature type="transmembrane region" description="Helical" evidence="17">
    <location>
        <begin position="51"/>
        <end position="69"/>
    </location>
</feature>
<evidence type="ECO:0000256" key="1">
    <source>
        <dbReference type="ARBA" id="ARBA00004141"/>
    </source>
</evidence>
<feature type="transmembrane region" description="Helical" evidence="17">
    <location>
        <begin position="174"/>
        <end position="191"/>
    </location>
</feature>
<feature type="transmembrane region" description="Helical" evidence="17">
    <location>
        <begin position="364"/>
        <end position="382"/>
    </location>
</feature>
<keyword evidence="7 17" id="KW-1133">Transmembrane helix</keyword>
<evidence type="ECO:0000256" key="4">
    <source>
        <dbReference type="ARBA" id="ARBA00022692"/>
    </source>
</evidence>
<proteinExistence type="inferred from homology"/>
<evidence type="ECO:0000256" key="14">
    <source>
        <dbReference type="ARBA" id="ARBA00044770"/>
    </source>
</evidence>
<evidence type="ECO:0000256" key="16">
    <source>
        <dbReference type="ARBA" id="ARBA00049966"/>
    </source>
</evidence>
<dbReference type="RefSeq" id="WP_275470344.1">
    <property type="nucleotide sequence ID" value="NZ_JAPDSH010000001.1"/>
</dbReference>
<name>A0ABT5WY32_9ENTE</name>
<comment type="caution">
    <text evidence="18">The sequence shown here is derived from an EMBL/GenBank/DDBJ whole genome shotgun (WGS) entry which is preliminary data.</text>
</comment>
<evidence type="ECO:0000256" key="13">
    <source>
        <dbReference type="ARBA" id="ARBA00041418"/>
    </source>
</evidence>
<keyword evidence="19" id="KW-1185">Reference proteome</keyword>
<keyword evidence="2" id="KW-0328">Glycosyltransferase</keyword>
<feature type="transmembrane region" description="Helical" evidence="17">
    <location>
        <begin position="119"/>
        <end position="138"/>
    </location>
</feature>
<dbReference type="Pfam" id="PF01098">
    <property type="entry name" value="FTSW_RODA_SPOVE"/>
    <property type="match status" value="1"/>
</dbReference>
<comment type="subcellular location">
    <subcellularLocation>
        <location evidence="1">Membrane</location>
        <topology evidence="1">Multi-pass membrane protein</topology>
    </subcellularLocation>
</comment>
<keyword evidence="4 17" id="KW-0812">Transmembrane</keyword>
<evidence type="ECO:0000256" key="10">
    <source>
        <dbReference type="ARBA" id="ARBA00033270"/>
    </source>
</evidence>
<organism evidence="18 19">
    <name type="scientific">Vagococcus proximus</name>
    <dbReference type="NCBI Taxonomy" id="2991417"/>
    <lineage>
        <taxon>Bacteria</taxon>
        <taxon>Bacillati</taxon>
        <taxon>Bacillota</taxon>
        <taxon>Bacilli</taxon>
        <taxon>Lactobacillales</taxon>
        <taxon>Enterococcaceae</taxon>
        <taxon>Vagococcus</taxon>
    </lineage>
</organism>
<feature type="transmembrane region" description="Helical" evidence="17">
    <location>
        <begin position="326"/>
        <end position="352"/>
    </location>
</feature>